<accession>A0A937ENT8</accession>
<dbReference type="Proteomes" id="UP000661858">
    <property type="component" value="Unassembled WGS sequence"/>
</dbReference>
<protein>
    <recommendedName>
        <fullName evidence="4">FXSXX-COOH protein</fullName>
    </recommendedName>
</protein>
<gene>
    <name evidence="2" type="ORF">JK359_26190</name>
</gene>
<evidence type="ECO:0000313" key="3">
    <source>
        <dbReference type="Proteomes" id="UP000661858"/>
    </source>
</evidence>
<evidence type="ECO:0000256" key="1">
    <source>
        <dbReference type="SAM" id="MobiDB-lite"/>
    </source>
</evidence>
<feature type="region of interest" description="Disordered" evidence="1">
    <location>
        <begin position="63"/>
        <end position="85"/>
    </location>
</feature>
<dbReference type="EMBL" id="JAERRK010000016">
    <property type="protein sequence ID" value="MBL1085415.1"/>
    <property type="molecule type" value="Genomic_DNA"/>
</dbReference>
<sequence>MGEHRTWAAGPGEDAGRTEFLPDLTGVDLASLRAMDDPVLVAAVERVLSGTGEFQEVWYSGSGEGLRRSFPAGLGRRAPDEDSGG</sequence>
<organism evidence="2 3">
    <name type="scientific">Streptomyces actinomycinicus</name>
    <dbReference type="NCBI Taxonomy" id="1695166"/>
    <lineage>
        <taxon>Bacteria</taxon>
        <taxon>Bacillati</taxon>
        <taxon>Actinomycetota</taxon>
        <taxon>Actinomycetes</taxon>
        <taxon>Kitasatosporales</taxon>
        <taxon>Streptomycetaceae</taxon>
        <taxon>Streptomyces</taxon>
    </lineage>
</organism>
<evidence type="ECO:0000313" key="2">
    <source>
        <dbReference type="EMBL" id="MBL1085415.1"/>
    </source>
</evidence>
<dbReference type="AlphaFoldDB" id="A0A937ENT8"/>
<dbReference type="RefSeq" id="WP_201840478.1">
    <property type="nucleotide sequence ID" value="NZ_JAERRK010000016.1"/>
</dbReference>
<keyword evidence="3" id="KW-1185">Reference proteome</keyword>
<evidence type="ECO:0008006" key="4">
    <source>
        <dbReference type="Google" id="ProtNLM"/>
    </source>
</evidence>
<name>A0A937ENT8_9ACTN</name>
<reference evidence="2" key="1">
    <citation type="submission" date="2021-01" db="EMBL/GenBank/DDBJ databases">
        <title>WGS of actinomycetes isolated from Thailand.</title>
        <authorList>
            <person name="Thawai C."/>
        </authorList>
    </citation>
    <scope>NUCLEOTIDE SEQUENCE</scope>
    <source>
        <strain evidence="2">RCU-197</strain>
    </source>
</reference>
<proteinExistence type="predicted"/>
<comment type="caution">
    <text evidence="2">The sequence shown here is derived from an EMBL/GenBank/DDBJ whole genome shotgun (WGS) entry which is preliminary data.</text>
</comment>